<evidence type="ECO:0000313" key="12">
    <source>
        <dbReference type="Proteomes" id="UP001497457"/>
    </source>
</evidence>
<dbReference type="InterPro" id="IPR041118">
    <property type="entry name" value="Rx_N"/>
</dbReference>
<keyword evidence="12" id="KW-1185">Reference proteome</keyword>
<reference evidence="12" key="1">
    <citation type="submission" date="2024-06" db="EMBL/GenBank/DDBJ databases">
        <authorList>
            <person name="Ryan C."/>
        </authorList>
    </citation>
    <scope>NUCLEOTIDE SEQUENCE [LARGE SCALE GENOMIC DNA]</scope>
</reference>
<evidence type="ECO:0000256" key="5">
    <source>
        <dbReference type="ARBA" id="ARBA00022821"/>
    </source>
</evidence>
<dbReference type="Gene3D" id="3.80.10.10">
    <property type="entry name" value="Ribonuclease Inhibitor"/>
    <property type="match status" value="1"/>
</dbReference>
<dbReference type="Gene3D" id="1.10.10.10">
    <property type="entry name" value="Winged helix-like DNA-binding domain superfamily/Winged helix DNA-binding domain"/>
    <property type="match status" value="1"/>
</dbReference>
<keyword evidence="4" id="KW-0547">Nucleotide-binding</keyword>
<dbReference type="PRINTS" id="PR00364">
    <property type="entry name" value="DISEASERSIST"/>
</dbReference>
<dbReference type="Pfam" id="PF00931">
    <property type="entry name" value="NB-ARC"/>
    <property type="match status" value="1"/>
</dbReference>
<evidence type="ECO:0000256" key="7">
    <source>
        <dbReference type="SAM" id="Phobius"/>
    </source>
</evidence>
<evidence type="ECO:0000256" key="3">
    <source>
        <dbReference type="ARBA" id="ARBA00022737"/>
    </source>
</evidence>
<dbReference type="InterPro" id="IPR027417">
    <property type="entry name" value="P-loop_NTPase"/>
</dbReference>
<evidence type="ECO:0000259" key="9">
    <source>
        <dbReference type="Pfam" id="PF18052"/>
    </source>
</evidence>
<sequence>MKLGEVSDDSMLFFLLSRIFIHSISAYFLQLHPFPYMSNSGIGIMAPTAIGEWMASACIAKMVGKVCSYVEDQYEYQRDDAKDKLTKLKNNLWKIPVVLHKASSLQTKDSSMESWLGSIKDAAYQAEDVLDLFEYRFLEAKAEDIAHTFDYATSGSSSSPVSTTTNTTASTTTTSSSSSSTVKRSVRVLKRFLFSDEDLNKLIAIVDKFDKIASEMQTFIELANPRDRKMGKTLQWRRTTSMLGTTKFFGRSGEETELNRLLEKTDDKFGQSYSVIAIVGVAGVGKTALLQKIYSQFRDTGHFDIMAWLYVSEKFGVKRLTKEMVQSQKCRKLKRKRDGTSRISWHSFISADLNSISNLDLLQRILQDKLNGKRILVVLDDVWNEMNSKWKTLCNPLQFASKGSKLVLTTRSKKVARINGATEIIELDGLKDEGYLSHFMQCAFGNPNPQGFPTLVKIGKQLAMKLAGSPLAAKTVGGELKLMLQEDHWEAVLGKKLWQIEQTADDIMPSLKLSYEHLPNHLKQCFVYFALFPKNQQLRGDVLIQMWRAHGYIQKETSDENAYRYINDFLQLSFIKKAASLDNHYIVHDLIHDMAESISNGEHFRIEDDFNASIPRNVRHLYVNATNISKLCMSLVESRESLVESQDLKKNLRSLIICKHDTPSGERIPPDNFNKVLKETLCELRSLRVLVLQHPDGILPDNIEHLVHLRYLDISESRRFTSIPKSLFRLYHLQGFILQSHCQNNIQKELQKHISSVTAEPVKILGSIRNFRHQNDSLPEEVNPGYDNAPKKMIIAQTNC</sequence>
<dbReference type="Pfam" id="PF23559">
    <property type="entry name" value="WHD_DRP"/>
    <property type="match status" value="1"/>
</dbReference>
<dbReference type="GO" id="GO:0006952">
    <property type="term" value="P:defense response"/>
    <property type="evidence" value="ECO:0007669"/>
    <property type="project" value="UniProtKB-KW"/>
</dbReference>
<dbReference type="GO" id="GO:0051707">
    <property type="term" value="P:response to other organism"/>
    <property type="evidence" value="ECO:0007669"/>
    <property type="project" value="UniProtKB-ARBA"/>
</dbReference>
<proteinExistence type="inferred from homology"/>
<organism evidence="11 12">
    <name type="scientific">Urochloa decumbens</name>
    <dbReference type="NCBI Taxonomy" id="240449"/>
    <lineage>
        <taxon>Eukaryota</taxon>
        <taxon>Viridiplantae</taxon>
        <taxon>Streptophyta</taxon>
        <taxon>Embryophyta</taxon>
        <taxon>Tracheophyta</taxon>
        <taxon>Spermatophyta</taxon>
        <taxon>Magnoliopsida</taxon>
        <taxon>Liliopsida</taxon>
        <taxon>Poales</taxon>
        <taxon>Poaceae</taxon>
        <taxon>PACMAD clade</taxon>
        <taxon>Panicoideae</taxon>
        <taxon>Panicodae</taxon>
        <taxon>Paniceae</taxon>
        <taxon>Melinidinae</taxon>
        <taxon>Urochloa</taxon>
    </lineage>
</organism>
<evidence type="ECO:0000313" key="11">
    <source>
        <dbReference type="EMBL" id="CAL4976699.1"/>
    </source>
</evidence>
<dbReference type="Gene3D" id="3.40.50.300">
    <property type="entry name" value="P-loop containing nucleotide triphosphate hydrolases"/>
    <property type="match status" value="1"/>
</dbReference>
<dbReference type="GO" id="GO:0000166">
    <property type="term" value="F:nucleotide binding"/>
    <property type="evidence" value="ECO:0007669"/>
    <property type="project" value="UniProtKB-KW"/>
</dbReference>
<dbReference type="Pfam" id="PF18052">
    <property type="entry name" value="Rx_N"/>
    <property type="match status" value="1"/>
</dbReference>
<feature type="domain" description="NB-ARC" evidence="8">
    <location>
        <begin position="257"/>
        <end position="441"/>
    </location>
</feature>
<reference evidence="11 12" key="2">
    <citation type="submission" date="2024-10" db="EMBL/GenBank/DDBJ databases">
        <authorList>
            <person name="Ryan C."/>
        </authorList>
    </citation>
    <scope>NUCLEOTIDE SEQUENCE [LARGE SCALE GENOMIC DNA]</scope>
</reference>
<dbReference type="InterPro" id="IPR058922">
    <property type="entry name" value="WHD_DRP"/>
</dbReference>
<dbReference type="PANTHER" id="PTHR23155">
    <property type="entry name" value="DISEASE RESISTANCE PROTEIN RP"/>
    <property type="match status" value="1"/>
</dbReference>
<dbReference type="Gene3D" id="1.10.8.430">
    <property type="entry name" value="Helical domain of apoptotic protease-activating factors"/>
    <property type="match status" value="1"/>
</dbReference>
<dbReference type="InterPro" id="IPR044974">
    <property type="entry name" value="Disease_R_plants"/>
</dbReference>
<dbReference type="EMBL" id="OZ075130">
    <property type="protein sequence ID" value="CAL4976699.1"/>
    <property type="molecule type" value="Genomic_DNA"/>
</dbReference>
<dbReference type="Gene3D" id="1.20.5.4130">
    <property type="match status" value="1"/>
</dbReference>
<evidence type="ECO:0000259" key="10">
    <source>
        <dbReference type="Pfam" id="PF23559"/>
    </source>
</evidence>
<evidence type="ECO:0000256" key="6">
    <source>
        <dbReference type="SAM" id="MobiDB-lite"/>
    </source>
</evidence>
<feature type="domain" description="Disease resistance N-terminal" evidence="9">
    <location>
        <begin position="61"/>
        <end position="142"/>
    </location>
</feature>
<keyword evidence="3" id="KW-0677">Repeat</keyword>
<evidence type="ECO:0000256" key="1">
    <source>
        <dbReference type="ARBA" id="ARBA00008894"/>
    </source>
</evidence>
<feature type="region of interest" description="Disordered" evidence="6">
    <location>
        <begin position="153"/>
        <end position="178"/>
    </location>
</feature>
<dbReference type="PANTHER" id="PTHR23155:SF1188">
    <property type="entry name" value="OS11G0492300 PROTEIN"/>
    <property type="match status" value="1"/>
</dbReference>
<evidence type="ECO:0000256" key="2">
    <source>
        <dbReference type="ARBA" id="ARBA00022614"/>
    </source>
</evidence>
<dbReference type="InterPro" id="IPR036388">
    <property type="entry name" value="WH-like_DNA-bd_sf"/>
</dbReference>
<evidence type="ECO:0000256" key="4">
    <source>
        <dbReference type="ARBA" id="ARBA00022741"/>
    </source>
</evidence>
<keyword evidence="5" id="KW-0611">Plant defense</keyword>
<evidence type="ECO:0000259" key="8">
    <source>
        <dbReference type="Pfam" id="PF00931"/>
    </source>
</evidence>
<dbReference type="InterPro" id="IPR002182">
    <property type="entry name" value="NB-ARC"/>
</dbReference>
<protein>
    <submittedName>
        <fullName evidence="11">Uncharacterized protein</fullName>
    </submittedName>
</protein>
<accession>A0ABC9AFW1</accession>
<name>A0ABC9AFW1_9POAL</name>
<dbReference type="AlphaFoldDB" id="A0ABC9AFW1"/>
<comment type="similarity">
    <text evidence="1">Belongs to the disease resistance NB-LRR family.</text>
</comment>
<dbReference type="InterPro" id="IPR032675">
    <property type="entry name" value="LRR_dom_sf"/>
</dbReference>
<feature type="domain" description="Disease resistance protein winged helix" evidence="10">
    <location>
        <begin position="531"/>
        <end position="595"/>
    </location>
</feature>
<dbReference type="InterPro" id="IPR042197">
    <property type="entry name" value="Apaf_helical"/>
</dbReference>
<keyword evidence="7" id="KW-0812">Transmembrane</keyword>
<dbReference type="Proteomes" id="UP001497457">
    <property type="component" value="Chromosome 20rd"/>
</dbReference>
<dbReference type="SUPFAM" id="SSF52058">
    <property type="entry name" value="L domain-like"/>
    <property type="match status" value="1"/>
</dbReference>
<keyword evidence="7" id="KW-0472">Membrane</keyword>
<keyword evidence="7" id="KW-1133">Transmembrane helix</keyword>
<dbReference type="SUPFAM" id="SSF52540">
    <property type="entry name" value="P-loop containing nucleoside triphosphate hydrolases"/>
    <property type="match status" value="1"/>
</dbReference>
<feature type="transmembrane region" description="Helical" evidence="7">
    <location>
        <begin position="12"/>
        <end position="29"/>
    </location>
</feature>
<gene>
    <name evidence="11" type="ORF">URODEC1_LOCUS53749</name>
</gene>
<keyword evidence="2" id="KW-0433">Leucine-rich repeat</keyword>